<evidence type="ECO:0000256" key="2">
    <source>
        <dbReference type="SAM" id="Phobius"/>
    </source>
</evidence>
<dbReference type="EMBL" id="JACEFO010001795">
    <property type="protein sequence ID" value="KAF8701847.1"/>
    <property type="molecule type" value="Genomic_DNA"/>
</dbReference>
<dbReference type="PANTHER" id="PTHR31325">
    <property type="entry name" value="OS01G0798800 PROTEIN-RELATED"/>
    <property type="match status" value="1"/>
</dbReference>
<accession>A0A835EKT8</accession>
<dbReference type="Proteomes" id="UP000636709">
    <property type="component" value="Unassembled WGS sequence"/>
</dbReference>
<keyword evidence="2" id="KW-0812">Transmembrane</keyword>
<proteinExistence type="predicted"/>
<evidence type="ECO:0000313" key="4">
    <source>
        <dbReference type="EMBL" id="KAF8701847.1"/>
    </source>
</evidence>
<dbReference type="InterPro" id="IPR007658">
    <property type="entry name" value="DUF594"/>
</dbReference>
<feature type="transmembrane region" description="Helical" evidence="2">
    <location>
        <begin position="272"/>
        <end position="294"/>
    </location>
</feature>
<keyword evidence="2" id="KW-0472">Membrane</keyword>
<feature type="domain" description="DUF4220" evidence="3">
    <location>
        <begin position="50"/>
        <end position="386"/>
    </location>
</feature>
<feature type="transmembrane region" description="Helical" evidence="2">
    <location>
        <begin position="79"/>
        <end position="101"/>
    </location>
</feature>
<feature type="transmembrane region" description="Helical" evidence="2">
    <location>
        <begin position="113"/>
        <end position="131"/>
    </location>
</feature>
<evidence type="ECO:0000313" key="5">
    <source>
        <dbReference type="Proteomes" id="UP000636709"/>
    </source>
</evidence>
<reference evidence="4" key="1">
    <citation type="submission" date="2020-07" db="EMBL/GenBank/DDBJ databases">
        <title>Genome sequence and genetic diversity analysis of an under-domesticated orphan crop, white fonio (Digitaria exilis).</title>
        <authorList>
            <person name="Bennetzen J.L."/>
            <person name="Chen S."/>
            <person name="Ma X."/>
            <person name="Wang X."/>
            <person name="Yssel A.E.J."/>
            <person name="Chaluvadi S.R."/>
            <person name="Johnson M."/>
            <person name="Gangashetty P."/>
            <person name="Hamidou F."/>
            <person name="Sanogo M.D."/>
            <person name="Zwaenepoel A."/>
            <person name="Wallace J."/>
            <person name="Van De Peer Y."/>
            <person name="Van Deynze A."/>
        </authorList>
    </citation>
    <scope>NUCLEOTIDE SEQUENCE</scope>
    <source>
        <tissue evidence="4">Leaves</tissue>
    </source>
</reference>
<dbReference type="Pfam" id="PF04578">
    <property type="entry name" value="DUF594"/>
    <property type="match status" value="1"/>
</dbReference>
<evidence type="ECO:0000256" key="1">
    <source>
        <dbReference type="SAM" id="MobiDB-lite"/>
    </source>
</evidence>
<organism evidence="4 5">
    <name type="scientific">Digitaria exilis</name>
    <dbReference type="NCBI Taxonomy" id="1010633"/>
    <lineage>
        <taxon>Eukaryota</taxon>
        <taxon>Viridiplantae</taxon>
        <taxon>Streptophyta</taxon>
        <taxon>Embryophyta</taxon>
        <taxon>Tracheophyta</taxon>
        <taxon>Spermatophyta</taxon>
        <taxon>Magnoliopsida</taxon>
        <taxon>Liliopsida</taxon>
        <taxon>Poales</taxon>
        <taxon>Poaceae</taxon>
        <taxon>PACMAD clade</taxon>
        <taxon>Panicoideae</taxon>
        <taxon>Panicodae</taxon>
        <taxon>Paniceae</taxon>
        <taxon>Anthephorinae</taxon>
        <taxon>Digitaria</taxon>
    </lineage>
</organism>
<evidence type="ECO:0000259" key="3">
    <source>
        <dbReference type="Pfam" id="PF13968"/>
    </source>
</evidence>
<keyword evidence="2" id="KW-1133">Transmembrane helix</keyword>
<dbReference type="Pfam" id="PF13968">
    <property type="entry name" value="DUF4220"/>
    <property type="match status" value="1"/>
</dbReference>
<feature type="transmembrane region" description="Helical" evidence="2">
    <location>
        <begin position="314"/>
        <end position="335"/>
    </location>
</feature>
<feature type="region of interest" description="Disordered" evidence="1">
    <location>
        <begin position="441"/>
        <end position="463"/>
    </location>
</feature>
<feature type="transmembrane region" description="Helical" evidence="2">
    <location>
        <begin position="14"/>
        <end position="33"/>
    </location>
</feature>
<protein>
    <recommendedName>
        <fullName evidence="3">DUF4220 domain-containing protein</fullName>
    </recommendedName>
</protein>
<keyword evidence="5" id="KW-1185">Reference proteome</keyword>
<sequence length="772" mass="88008">MAGEVMVVRAWKEWGIQAVVLLSFTLQVALLVLSDFRRRMRSGVLMFFTWSAYMMADAVAIYALGHMSVISRSPEHRLMAFWAPFLLVHLGGQDNITAYAIEDNQLWLRHLQTLAVQVAAAACVIYSSSIITGGPTLLRWATLFIFLLGAVKYGERVWALWCAQRSATGNNYISFATEATPKIAPRFESYLFHLLAYKVLKAEGCRDSRVKEFHILMAHLMLNVPKSLLQGSPANGQCYEIQGEHLYKVVEMQLSLMHDVFYTKKEIIHSTWYGICIRVISVVATTAALVLFNLLVQNDHRKEMTDHNRVDVAITYVLLVGAVVLETLSMLRAAFSCWTFSQLKDWFSDCNTRQAHIVSFVRRHIHAANWRGRGWSASMGQHNLLQLSVHSRASRISKMARWMGLEDSWNMLVYLWSIPVSNFIEDKLMKQLFQLEVLERKETDQEDERDREDKEGDEESWEQELVLEVNGGGPDPGDEEERGDCVVLEANEGRPDPGEEAEELLVWDLVRRPADTIHQFFDSSDAFRSRVPTKLKGLGLYTFGLTQSIEERILIWHIATNIYLTWWYQEEHGDKDQQSNKASKAEAYKVEHSKQPTAEIVEALSNYMVFLLAARPDMVSPTGSRTAYIEMCYALATRRWQPETVNELARKLQRLGDDMLRYKVFCDRSTISKEKRHIIPSEYGFFVNMFGLEKIEYHLPSTLLIGCKLGAMLIRKHAADTLDVISQVWVETLCYAAKGCSAYAHAKQLSNGGELITVVAVLLEYLTRGALT</sequence>
<feature type="transmembrane region" description="Helical" evidence="2">
    <location>
        <begin position="45"/>
        <end position="67"/>
    </location>
</feature>
<comment type="caution">
    <text evidence="4">The sequence shown here is derived from an EMBL/GenBank/DDBJ whole genome shotgun (WGS) entry which is preliminary data.</text>
</comment>
<dbReference type="AlphaFoldDB" id="A0A835EKT8"/>
<name>A0A835EKT8_9POAL</name>
<dbReference type="InterPro" id="IPR025315">
    <property type="entry name" value="DUF4220"/>
</dbReference>
<feature type="compositionally biased region" description="Acidic residues" evidence="1">
    <location>
        <begin position="444"/>
        <end position="462"/>
    </location>
</feature>
<gene>
    <name evidence="4" type="ORF">HU200_033171</name>
</gene>
<dbReference type="OrthoDB" id="1689146at2759"/>